<reference evidence="3" key="1">
    <citation type="submission" date="2018-01" db="EMBL/GenBank/DDBJ databases">
        <authorList>
            <person name="Li J."/>
        </authorList>
    </citation>
    <scope>NUCLEOTIDE SEQUENCE [LARGE SCALE GENOMIC DNA]</scope>
    <source>
        <strain evidence="3">592</strain>
    </source>
</reference>
<sequence length="292" mass="33433">MMVSSSGSPRVDAESDFMRARRHQLLSSLAARLRNDTEDVVQSMSFDEVVDALGRRSEHYVGTKVIPLDAIVGSVDKARDFDRRFRPTSAVNRQRWERLARASRTGEVIPPIDVYQIGDYYFVRDGHHRVSVARSLGVDLIEARVTAIETFLAPVGIDARADLELKFWRRLMLQRVPFTGEARAAVAVDEPTDYGVIAETVEAWAARTMHREGAYMDKKTMAERWYAEEFEPVVRMIEEAGVRGDDERPAAAYLRVAGERYRLIREHEWNAEVMAAVKHKGRRKRRRADAER</sequence>
<protein>
    <submittedName>
        <fullName evidence="2">Chromosome partitioning protein ParB</fullName>
    </submittedName>
</protein>
<evidence type="ECO:0000313" key="3">
    <source>
        <dbReference type="Proteomes" id="UP000244384"/>
    </source>
</evidence>
<keyword evidence="3" id="KW-1185">Reference proteome</keyword>
<gene>
    <name evidence="2" type="ORF">C3E78_05540</name>
</gene>
<dbReference type="KEGG" id="aez:C3E78_05540"/>
<dbReference type="InterPro" id="IPR003115">
    <property type="entry name" value="ParB_N"/>
</dbReference>
<proteinExistence type="predicted"/>
<dbReference type="Gene3D" id="3.90.1530.10">
    <property type="entry name" value="Conserved hypothetical protein from pyrococcus furiosus pfu- 392566-001, ParB domain"/>
    <property type="match status" value="1"/>
</dbReference>
<feature type="domain" description="ParB-like N-terminal" evidence="1">
    <location>
        <begin position="84"/>
        <end position="149"/>
    </location>
</feature>
<evidence type="ECO:0000313" key="2">
    <source>
        <dbReference type="EMBL" id="AWB94058.1"/>
    </source>
</evidence>
<organism evidence="2 3">
    <name type="scientific">Aeromicrobium chenweiae</name>
    <dbReference type="NCBI Taxonomy" id="2079793"/>
    <lineage>
        <taxon>Bacteria</taxon>
        <taxon>Bacillati</taxon>
        <taxon>Actinomycetota</taxon>
        <taxon>Actinomycetes</taxon>
        <taxon>Propionibacteriales</taxon>
        <taxon>Nocardioidaceae</taxon>
        <taxon>Aeromicrobium</taxon>
    </lineage>
</organism>
<accession>A0A2S0WS02</accession>
<dbReference type="Proteomes" id="UP000244384">
    <property type="component" value="Chromosome"/>
</dbReference>
<name>A0A2S0WS02_9ACTN</name>
<dbReference type="AlphaFoldDB" id="A0A2S0WS02"/>
<dbReference type="OrthoDB" id="1100724at2"/>
<dbReference type="EMBL" id="CP026952">
    <property type="protein sequence ID" value="AWB94058.1"/>
    <property type="molecule type" value="Genomic_DNA"/>
</dbReference>
<dbReference type="SUPFAM" id="SSF110849">
    <property type="entry name" value="ParB/Sulfiredoxin"/>
    <property type="match status" value="1"/>
</dbReference>
<evidence type="ECO:0000259" key="1">
    <source>
        <dbReference type="Pfam" id="PF02195"/>
    </source>
</evidence>
<dbReference type="InterPro" id="IPR036086">
    <property type="entry name" value="ParB/Sulfiredoxin_sf"/>
</dbReference>
<accession>A0A5F2EU77</accession>
<dbReference type="Pfam" id="PF02195">
    <property type="entry name" value="ParB_N"/>
    <property type="match status" value="1"/>
</dbReference>